<dbReference type="Proteomes" id="UP000182227">
    <property type="component" value="Unassembled WGS sequence"/>
</dbReference>
<reference evidence="2 3" key="1">
    <citation type="submission" date="2015-03" db="EMBL/GenBank/DDBJ databases">
        <authorList>
            <person name="Murphy D."/>
        </authorList>
    </citation>
    <scope>NUCLEOTIDE SEQUENCE [LARGE SCALE GENOMIC DNA]</scope>
    <source>
        <strain evidence="2 3">D16</strain>
    </source>
</reference>
<protein>
    <submittedName>
        <fullName evidence="2">Uncharacterized protein</fullName>
    </submittedName>
</protein>
<sequence>MARWIGSAGGAGGATVSVPSTLASFEPCPAGSAPASASRLASRSIKSSGTSAVSSSSSHSRQLCSSPPMAEAVTRSSQNSASAVPSEPCSTCTLRRVLIRATGESGRSRTMASTTSRSSSGTVSVAVPSGVRTSVRVSVPAGSFRCQPASGPPVRRRSVMRCAARSRSGVSKYTASRCWVSVRATSATAERPSNEGETVFSVTANFRSTSVYLAVLDLPGAIVTFAVHRRRKIGWHQRAIFGQGPRPVSGHSRIKTCLTTPVLRAMSVDVS</sequence>
<feature type="compositionally biased region" description="Low complexity" evidence="1">
    <location>
        <begin position="108"/>
        <end position="127"/>
    </location>
</feature>
<gene>
    <name evidence="2" type="ORF">BN970_04927</name>
</gene>
<name>A0A0U1DQX5_9MYCO</name>
<evidence type="ECO:0000313" key="2">
    <source>
        <dbReference type="EMBL" id="CQD21207.1"/>
    </source>
</evidence>
<evidence type="ECO:0000313" key="3">
    <source>
        <dbReference type="Proteomes" id="UP000182227"/>
    </source>
</evidence>
<dbReference type="EMBL" id="CTEF01000004">
    <property type="protein sequence ID" value="CQD21207.1"/>
    <property type="molecule type" value="Genomic_DNA"/>
</dbReference>
<dbReference type="AlphaFoldDB" id="A0A0U1DQX5"/>
<feature type="region of interest" description="Disordered" evidence="1">
    <location>
        <begin position="102"/>
        <end position="127"/>
    </location>
</feature>
<feature type="compositionally biased region" description="Low complexity" evidence="1">
    <location>
        <begin position="49"/>
        <end position="67"/>
    </location>
</feature>
<organism evidence="2 3">
    <name type="scientific">Mycolicibacterium conceptionense</name>
    <dbReference type="NCBI Taxonomy" id="451644"/>
    <lineage>
        <taxon>Bacteria</taxon>
        <taxon>Bacillati</taxon>
        <taxon>Actinomycetota</taxon>
        <taxon>Actinomycetes</taxon>
        <taxon>Mycobacteriales</taxon>
        <taxon>Mycobacteriaceae</taxon>
        <taxon>Mycolicibacterium</taxon>
    </lineage>
</organism>
<feature type="region of interest" description="Disordered" evidence="1">
    <location>
        <begin position="49"/>
        <end position="88"/>
    </location>
</feature>
<evidence type="ECO:0000256" key="1">
    <source>
        <dbReference type="SAM" id="MobiDB-lite"/>
    </source>
</evidence>
<feature type="compositionally biased region" description="Polar residues" evidence="1">
    <location>
        <begin position="74"/>
        <end position="88"/>
    </location>
</feature>
<accession>A0A0U1DQX5</accession>
<proteinExistence type="predicted"/>